<dbReference type="EMBL" id="JWZX01002559">
    <property type="protein sequence ID" value="KOO28521.1"/>
    <property type="molecule type" value="Genomic_DNA"/>
</dbReference>
<proteinExistence type="predicted"/>
<name>A0A0M0JPL2_9EUKA</name>
<comment type="caution">
    <text evidence="3">The sequence shown here is derived from an EMBL/GenBank/DDBJ whole genome shotgun (WGS) entry which is preliminary data.</text>
</comment>
<gene>
    <name evidence="3" type="ORF">Ctob_003363</name>
</gene>
<accession>A0A0M0JPL2</accession>
<reference evidence="4" key="1">
    <citation type="journal article" date="2015" name="PLoS Genet.">
        <title>Genome Sequence and Transcriptome Analyses of Chrysochromulina tobin: Metabolic Tools for Enhanced Algal Fitness in the Prominent Order Prymnesiales (Haptophyceae).</title>
        <authorList>
            <person name="Hovde B.T."/>
            <person name="Deodato C.R."/>
            <person name="Hunsperger H.M."/>
            <person name="Ryken S.A."/>
            <person name="Yost W."/>
            <person name="Jha R.K."/>
            <person name="Patterson J."/>
            <person name="Monnat R.J. Jr."/>
            <person name="Barlow S.B."/>
            <person name="Starkenburg S.R."/>
            <person name="Cattolico R.A."/>
        </authorList>
    </citation>
    <scope>NUCLEOTIDE SEQUENCE</scope>
    <source>
        <strain evidence="4">CCMP291</strain>
    </source>
</reference>
<sequence length="590" mass="64134">MLAATLLETESVDDPDAAATAVASVFARVQELAEENEALRASLSEERTMRLGLLESNRELEWRVRTGASAGADASGARREWEDSEARLQLLLTENNLLEARERQTAEELRREQAISAKLLVSHAEAISAAKQAADAAHAADEAAREESEAAREASEAAREAHVLATSSEAALANLRNELTAARGEADGHAAAAERMRASADAARDEARVATQVAEEARRAAALGARREAELEERVGALSRRLEAHADELQRHSAASQQQVAKRVQAHSRTLAEAHEAAQKEATLAAERELALHGVADELRAALERRGREVTMLQAQLDAAVSAHAQAKAQVGEAAAGGNRALVEEAMSAKARAETAHLLQQQQLTELRAARDELTRLKAALETKSAEVERAEIRGRRAVAQAEVERDTMGARLQQKSEAVDAAHAENFEAIARGRAEVDEVRRIADLAAQAHRAEKEKLLAQVADSTSAAAGLQELLEAQRKVAEGYRLEAARSLARLSQLETTQPHFEHTLASYRELQQSEREKLSREFAQQQTQLQRALSSSLAASRSESLSEVRIGLDELTHELRAARAREEEQMQRVQAARLVVLG</sequence>
<protein>
    <submittedName>
        <fullName evidence="3">Uncharacterized protein</fullName>
    </submittedName>
</protein>
<feature type="coiled-coil region" evidence="1">
    <location>
        <begin position="516"/>
        <end position="584"/>
    </location>
</feature>
<feature type="coiled-coil region" evidence="1">
    <location>
        <begin position="360"/>
        <end position="394"/>
    </location>
</feature>
<evidence type="ECO:0000313" key="3">
    <source>
        <dbReference type="EMBL" id="KOO28521.1"/>
    </source>
</evidence>
<evidence type="ECO:0000256" key="1">
    <source>
        <dbReference type="SAM" id="Coils"/>
    </source>
</evidence>
<dbReference type="AlphaFoldDB" id="A0A0M0JPL2"/>
<keyword evidence="1" id="KW-0175">Coiled coil</keyword>
<dbReference type="Proteomes" id="UP000037460">
    <property type="component" value="Unassembled WGS sequence"/>
</dbReference>
<organism evidence="3 4">
    <name type="scientific">Chrysochromulina tobinii</name>
    <dbReference type="NCBI Taxonomy" id="1460289"/>
    <lineage>
        <taxon>Eukaryota</taxon>
        <taxon>Haptista</taxon>
        <taxon>Haptophyta</taxon>
        <taxon>Prymnesiophyceae</taxon>
        <taxon>Prymnesiales</taxon>
        <taxon>Chrysochromulinaceae</taxon>
        <taxon>Chrysochromulina</taxon>
    </lineage>
</organism>
<evidence type="ECO:0000256" key="2">
    <source>
        <dbReference type="SAM" id="MobiDB-lite"/>
    </source>
</evidence>
<keyword evidence="4" id="KW-1185">Reference proteome</keyword>
<feature type="region of interest" description="Disordered" evidence="2">
    <location>
        <begin position="138"/>
        <end position="158"/>
    </location>
</feature>
<evidence type="ECO:0000313" key="4">
    <source>
        <dbReference type="Proteomes" id="UP000037460"/>
    </source>
</evidence>